<gene>
    <name evidence="8" type="ORF">NE237_031411</name>
</gene>
<reference evidence="8" key="1">
    <citation type="journal article" date="2023" name="Plant J.">
        <title>The genome of the king protea, Protea cynaroides.</title>
        <authorList>
            <person name="Chang J."/>
            <person name="Duong T.A."/>
            <person name="Schoeman C."/>
            <person name="Ma X."/>
            <person name="Roodt D."/>
            <person name="Barker N."/>
            <person name="Li Z."/>
            <person name="Van de Peer Y."/>
            <person name="Mizrachi E."/>
        </authorList>
    </citation>
    <scope>NUCLEOTIDE SEQUENCE</scope>
    <source>
        <tissue evidence="8">Young leaves</tissue>
    </source>
</reference>
<feature type="modified residue" description="Phosphohistidine" evidence="5">
    <location>
        <position position="78"/>
    </location>
</feature>
<dbReference type="GO" id="GO:0005634">
    <property type="term" value="C:nucleus"/>
    <property type="evidence" value="ECO:0007669"/>
    <property type="project" value="UniProtKB-SubCell"/>
</dbReference>
<dbReference type="PANTHER" id="PTHR28242">
    <property type="entry name" value="PHOSPHORELAY INTERMEDIATE PROTEIN YPD1"/>
    <property type="match status" value="1"/>
</dbReference>
<dbReference type="Proteomes" id="UP001141806">
    <property type="component" value="Unassembled WGS sequence"/>
</dbReference>
<proteinExistence type="predicted"/>
<keyword evidence="4" id="KW-0539">Nucleus</keyword>
<dbReference type="Gene3D" id="1.20.120.160">
    <property type="entry name" value="HPT domain"/>
    <property type="match status" value="1"/>
</dbReference>
<protein>
    <recommendedName>
        <fullName evidence="6">Histidine-containing phosphotransfer protein</fullName>
    </recommendedName>
</protein>
<dbReference type="GO" id="GO:0043424">
    <property type="term" value="F:protein histidine kinase binding"/>
    <property type="evidence" value="ECO:0007669"/>
    <property type="project" value="UniProtKB-UniRule"/>
</dbReference>
<keyword evidence="5" id="KW-0597">Phosphoprotein</keyword>
<dbReference type="InterPro" id="IPR008207">
    <property type="entry name" value="Sig_transdc_His_kin_Hpt_dom"/>
</dbReference>
<evidence type="ECO:0000256" key="2">
    <source>
        <dbReference type="ARBA" id="ARBA00022864"/>
    </source>
</evidence>
<comment type="function">
    <text evidence="6">Functions as a two-component phosphorelay mediators between cytokinin sensor histidine kinases and response regulators (B-type ARRs). Plays an important role in propagating cytokinin signal transduction.</text>
</comment>
<dbReference type="PROSITE" id="PS50894">
    <property type="entry name" value="HPT"/>
    <property type="match status" value="1"/>
</dbReference>
<evidence type="ECO:0000313" key="9">
    <source>
        <dbReference type="Proteomes" id="UP001141806"/>
    </source>
</evidence>
<dbReference type="GO" id="GO:0005829">
    <property type="term" value="C:cytosol"/>
    <property type="evidence" value="ECO:0007669"/>
    <property type="project" value="UniProtKB-SubCell"/>
</dbReference>
<keyword evidence="9" id="KW-1185">Reference proteome</keyword>
<sequence length="156" mass="17612">MAEQGRRMLRSFVLSLYDEGILNVHFLELQTLQDENNPSFVIEVIRSFVHDAGIIIVELNRFLSEPVVDFEGMGSFSHQIKGSSSSIGAHLVNTACVEFQQALDANDREGCIRALNRMNDEYQRVRAKFHTFIQMEESLQSYGADGKSAIGREVLN</sequence>
<comment type="caution">
    <text evidence="8">The sequence shown here is derived from an EMBL/GenBank/DDBJ whole genome shotgun (WGS) entry which is preliminary data.</text>
</comment>
<evidence type="ECO:0000256" key="4">
    <source>
        <dbReference type="ARBA" id="ARBA00023242"/>
    </source>
</evidence>
<dbReference type="AlphaFoldDB" id="A0A9Q0L269"/>
<keyword evidence="1" id="KW-0963">Cytoplasm</keyword>
<evidence type="ECO:0000259" key="7">
    <source>
        <dbReference type="PROSITE" id="PS50894"/>
    </source>
</evidence>
<feature type="domain" description="HPt" evidence="7">
    <location>
        <begin position="37"/>
        <end position="142"/>
    </location>
</feature>
<comment type="domain">
    <text evidence="6">Histidine-containing phosphotransfer domain (HPt) contains an active histidine that mediates the phosphotransfer.</text>
</comment>
<dbReference type="InterPro" id="IPR036641">
    <property type="entry name" value="HPT_dom_sf"/>
</dbReference>
<evidence type="ECO:0000256" key="5">
    <source>
        <dbReference type="PROSITE-ProRule" id="PRU00110"/>
    </source>
</evidence>
<keyword evidence="2 6" id="KW-0932">Cytokinin signaling pathway</keyword>
<dbReference type="Pfam" id="PF01627">
    <property type="entry name" value="Hpt"/>
    <property type="match status" value="1"/>
</dbReference>
<keyword evidence="3 6" id="KW-0902">Two-component regulatory system</keyword>
<dbReference type="OrthoDB" id="1673781at2759"/>
<dbReference type="SUPFAM" id="SSF47226">
    <property type="entry name" value="Histidine-containing phosphotransfer domain, HPT domain"/>
    <property type="match status" value="1"/>
</dbReference>
<organism evidence="8 9">
    <name type="scientific">Protea cynaroides</name>
    <dbReference type="NCBI Taxonomy" id="273540"/>
    <lineage>
        <taxon>Eukaryota</taxon>
        <taxon>Viridiplantae</taxon>
        <taxon>Streptophyta</taxon>
        <taxon>Embryophyta</taxon>
        <taxon>Tracheophyta</taxon>
        <taxon>Spermatophyta</taxon>
        <taxon>Magnoliopsida</taxon>
        <taxon>Proteales</taxon>
        <taxon>Proteaceae</taxon>
        <taxon>Protea</taxon>
    </lineage>
</organism>
<dbReference type="InterPro" id="IPR045871">
    <property type="entry name" value="AHP1-5/YPD1"/>
</dbReference>
<dbReference type="PANTHER" id="PTHR28242:SF30">
    <property type="entry name" value="HISTIDINE-CONTAINING PHOSPHOTRANSFER PROTEIN 2"/>
    <property type="match status" value="1"/>
</dbReference>
<dbReference type="GO" id="GO:0009736">
    <property type="term" value="P:cytokinin-activated signaling pathway"/>
    <property type="evidence" value="ECO:0007669"/>
    <property type="project" value="UniProtKB-KW"/>
</dbReference>
<evidence type="ECO:0000256" key="3">
    <source>
        <dbReference type="ARBA" id="ARBA00023012"/>
    </source>
</evidence>
<evidence type="ECO:0000256" key="6">
    <source>
        <dbReference type="RuleBase" id="RU369004"/>
    </source>
</evidence>
<evidence type="ECO:0000313" key="8">
    <source>
        <dbReference type="EMBL" id="KAJ4980574.1"/>
    </source>
</evidence>
<dbReference type="GO" id="GO:0009927">
    <property type="term" value="F:histidine phosphotransfer kinase activity"/>
    <property type="evidence" value="ECO:0007669"/>
    <property type="project" value="UniProtKB-UniRule"/>
</dbReference>
<name>A0A9Q0L269_9MAGN</name>
<accession>A0A9Q0L269</accession>
<dbReference type="FunFam" id="1.20.120.160:FF:000001">
    <property type="entry name" value="Histidine-containing phosphotransfer protein 1"/>
    <property type="match status" value="1"/>
</dbReference>
<dbReference type="EMBL" id="JAMYWD010000001">
    <property type="protein sequence ID" value="KAJ4980574.1"/>
    <property type="molecule type" value="Genomic_DNA"/>
</dbReference>
<dbReference type="GO" id="GO:0000160">
    <property type="term" value="P:phosphorelay signal transduction system"/>
    <property type="evidence" value="ECO:0007669"/>
    <property type="project" value="UniProtKB-UniRule"/>
</dbReference>
<evidence type="ECO:0000256" key="1">
    <source>
        <dbReference type="ARBA" id="ARBA00022490"/>
    </source>
</evidence>
<comment type="subcellular location">
    <subcellularLocation>
        <location evidence="6">Cytoplasm</location>
        <location evidence="6">Cytosol</location>
    </subcellularLocation>
    <subcellularLocation>
        <location evidence="6">Nucleus</location>
    </subcellularLocation>
</comment>